<gene>
    <name evidence="2" type="ORF">SAMN04487957_10573</name>
</gene>
<evidence type="ECO:0000256" key="1">
    <source>
        <dbReference type="SAM" id="MobiDB-lite"/>
    </source>
</evidence>
<keyword evidence="3" id="KW-1185">Reference proteome</keyword>
<dbReference type="AlphaFoldDB" id="A0A1H0ID36"/>
<sequence>MDYQRLNLRDHRAMAREDHPGHTPEAASTLVARLLDMEVERRTLYGDERLQGYHNVSPTAGIGEQPGGTDKAREPLASLYDRGLAEHLAHQEARRIIEAAGLTFRERVAVLIRAAKTDRRSNGPRGMSYAQIVANPRPWVQYLGWPPGAGAMLFKDVKAFDNAASEARRKLMKWVMAPSNTTCCRNQEAELSSV</sequence>
<feature type="compositionally biased region" description="Basic and acidic residues" evidence="1">
    <location>
        <begin position="7"/>
        <end position="22"/>
    </location>
</feature>
<feature type="region of interest" description="Disordered" evidence="1">
    <location>
        <begin position="1"/>
        <end position="24"/>
    </location>
</feature>
<proteinExistence type="predicted"/>
<reference evidence="3" key="1">
    <citation type="submission" date="2016-10" db="EMBL/GenBank/DDBJ databases">
        <authorList>
            <person name="Varghese N."/>
            <person name="Submissions S."/>
        </authorList>
    </citation>
    <scope>NUCLEOTIDE SEQUENCE [LARGE SCALE GENOMIC DNA]</scope>
    <source>
        <strain evidence="3">CGMCC 1.6444</strain>
    </source>
</reference>
<dbReference type="OrthoDB" id="6160356at2"/>
<name>A0A1H0ID36_9GAMM</name>
<dbReference type="STRING" id="419597.SAMN04487957_10573"/>
<dbReference type="RefSeq" id="WP_089678375.1">
    <property type="nucleotide sequence ID" value="NZ_FNIV01000005.1"/>
</dbReference>
<organism evidence="2 3">
    <name type="scientific">Halomonas shengliensis</name>
    <dbReference type="NCBI Taxonomy" id="419597"/>
    <lineage>
        <taxon>Bacteria</taxon>
        <taxon>Pseudomonadati</taxon>
        <taxon>Pseudomonadota</taxon>
        <taxon>Gammaproteobacteria</taxon>
        <taxon>Oceanospirillales</taxon>
        <taxon>Halomonadaceae</taxon>
        <taxon>Halomonas</taxon>
    </lineage>
</organism>
<dbReference type="Proteomes" id="UP000199075">
    <property type="component" value="Unassembled WGS sequence"/>
</dbReference>
<accession>A0A1H0ID36</accession>
<evidence type="ECO:0000313" key="3">
    <source>
        <dbReference type="Proteomes" id="UP000199075"/>
    </source>
</evidence>
<dbReference type="EMBL" id="FNIV01000005">
    <property type="protein sequence ID" value="SDO29308.1"/>
    <property type="molecule type" value="Genomic_DNA"/>
</dbReference>
<protein>
    <submittedName>
        <fullName evidence="2">Uncharacterized protein</fullName>
    </submittedName>
</protein>
<evidence type="ECO:0000313" key="2">
    <source>
        <dbReference type="EMBL" id="SDO29308.1"/>
    </source>
</evidence>